<feature type="compositionally biased region" description="Gly residues" evidence="1">
    <location>
        <begin position="21"/>
        <end position="31"/>
    </location>
</feature>
<gene>
    <name evidence="2" type="ORF">Taro_036696</name>
</gene>
<protein>
    <submittedName>
        <fullName evidence="2">Uncharacterized protein</fullName>
    </submittedName>
</protein>
<name>A0A843WMF7_COLES</name>
<dbReference type="Proteomes" id="UP000652761">
    <property type="component" value="Unassembled WGS sequence"/>
</dbReference>
<feature type="compositionally biased region" description="Basic and acidic residues" evidence="1">
    <location>
        <begin position="1"/>
        <end position="18"/>
    </location>
</feature>
<organism evidence="2 3">
    <name type="scientific">Colocasia esculenta</name>
    <name type="common">Wild taro</name>
    <name type="synonym">Arum esculentum</name>
    <dbReference type="NCBI Taxonomy" id="4460"/>
    <lineage>
        <taxon>Eukaryota</taxon>
        <taxon>Viridiplantae</taxon>
        <taxon>Streptophyta</taxon>
        <taxon>Embryophyta</taxon>
        <taxon>Tracheophyta</taxon>
        <taxon>Spermatophyta</taxon>
        <taxon>Magnoliopsida</taxon>
        <taxon>Liliopsida</taxon>
        <taxon>Araceae</taxon>
        <taxon>Aroideae</taxon>
        <taxon>Colocasieae</taxon>
        <taxon>Colocasia</taxon>
    </lineage>
</organism>
<evidence type="ECO:0000256" key="1">
    <source>
        <dbReference type="SAM" id="MobiDB-lite"/>
    </source>
</evidence>
<comment type="caution">
    <text evidence="2">The sequence shown here is derived from an EMBL/GenBank/DDBJ whole genome shotgun (WGS) entry which is preliminary data.</text>
</comment>
<dbReference type="AlphaFoldDB" id="A0A843WMF7"/>
<dbReference type="EMBL" id="NMUH01003118">
    <property type="protein sequence ID" value="MQM03910.1"/>
    <property type="molecule type" value="Genomic_DNA"/>
</dbReference>
<proteinExistence type="predicted"/>
<reference evidence="2" key="1">
    <citation type="submission" date="2017-07" db="EMBL/GenBank/DDBJ databases">
        <title>Taro Niue Genome Assembly and Annotation.</title>
        <authorList>
            <person name="Atibalentja N."/>
            <person name="Keating K."/>
            <person name="Fields C.J."/>
        </authorList>
    </citation>
    <scope>NUCLEOTIDE SEQUENCE</scope>
    <source>
        <strain evidence="2">Niue_2</strain>
        <tissue evidence="2">Leaf</tissue>
    </source>
</reference>
<feature type="region of interest" description="Disordered" evidence="1">
    <location>
        <begin position="1"/>
        <end position="80"/>
    </location>
</feature>
<sequence length="87" mass="8801">MVRSENKNRICHDPEERGGAAPVGGQGGWQGRGSASGMAIRGELERDGAALVGGRGGGRRVAPGRDSHVGEPAVGDPSGGARCIVLR</sequence>
<evidence type="ECO:0000313" key="3">
    <source>
        <dbReference type="Proteomes" id="UP000652761"/>
    </source>
</evidence>
<accession>A0A843WMF7</accession>
<evidence type="ECO:0000313" key="2">
    <source>
        <dbReference type="EMBL" id="MQM03910.1"/>
    </source>
</evidence>
<keyword evidence="3" id="KW-1185">Reference proteome</keyword>